<gene>
    <name evidence="2" type="ORF">MSAN_02193000</name>
</gene>
<reference evidence="2" key="1">
    <citation type="submission" date="2020-05" db="EMBL/GenBank/DDBJ databases">
        <title>Mycena genomes resolve the evolution of fungal bioluminescence.</title>
        <authorList>
            <person name="Tsai I.J."/>
        </authorList>
    </citation>
    <scope>NUCLEOTIDE SEQUENCE</scope>
    <source>
        <strain evidence="2">160909Yilan</strain>
    </source>
</reference>
<feature type="region of interest" description="Disordered" evidence="1">
    <location>
        <begin position="293"/>
        <end position="314"/>
    </location>
</feature>
<feature type="compositionally biased region" description="Polar residues" evidence="1">
    <location>
        <begin position="302"/>
        <end position="312"/>
    </location>
</feature>
<accession>A0A8H6XCT8</accession>
<keyword evidence="3" id="KW-1185">Reference proteome</keyword>
<feature type="compositionally biased region" description="Basic and acidic residues" evidence="1">
    <location>
        <begin position="259"/>
        <end position="275"/>
    </location>
</feature>
<feature type="region of interest" description="Disordered" evidence="1">
    <location>
        <begin position="247"/>
        <end position="279"/>
    </location>
</feature>
<comment type="caution">
    <text evidence="2">The sequence shown here is derived from an EMBL/GenBank/DDBJ whole genome shotgun (WGS) entry which is preliminary data.</text>
</comment>
<dbReference type="Proteomes" id="UP000623467">
    <property type="component" value="Unassembled WGS sequence"/>
</dbReference>
<dbReference type="AlphaFoldDB" id="A0A8H6XCT8"/>
<evidence type="ECO:0000256" key="1">
    <source>
        <dbReference type="SAM" id="MobiDB-lite"/>
    </source>
</evidence>
<evidence type="ECO:0000313" key="3">
    <source>
        <dbReference type="Proteomes" id="UP000623467"/>
    </source>
</evidence>
<organism evidence="2 3">
    <name type="scientific">Mycena sanguinolenta</name>
    <dbReference type="NCBI Taxonomy" id="230812"/>
    <lineage>
        <taxon>Eukaryota</taxon>
        <taxon>Fungi</taxon>
        <taxon>Dikarya</taxon>
        <taxon>Basidiomycota</taxon>
        <taxon>Agaricomycotina</taxon>
        <taxon>Agaricomycetes</taxon>
        <taxon>Agaricomycetidae</taxon>
        <taxon>Agaricales</taxon>
        <taxon>Marasmiineae</taxon>
        <taxon>Mycenaceae</taxon>
        <taxon>Mycena</taxon>
    </lineage>
</organism>
<sequence>MHTKIIDYPGPKNVVQVTRGHVMAGRGTTLTSVLALMSTLGDGFISEVLGEVEKASSIHLFRICLLHAGVFIAVAYKRDTQRQGHLGHGDIMGLAYIFASRSARLYKCRTAGDSPPHWETNFTMAPRVTSGYAGADDIGHASGHKGTGGKGGVGHGLIFGEPLVRIREGAEPKVPELYANTKTFCANHSIGKIAKPLQENGFESVRALLHVTDKDLGEAGFKVGHIAELKWALKSIARKELYEPPGKPELYGGVGGRGGHGDCRGGEGGEGDRPDLPNGLISRFAKIEGGIGGVGGTGGRDLQTSPNGNKPSTRVRRMLPSFFDKAQKKNEAEGTWVHGGIGGMGGRGSHRGGEGGIGEPSHIPTGILYRFTKIFGGVGGEGGIGGIFGGRGGRGRASAFYESLGYADTRARGAKPTLLQDFPISEDLPQAPRRARIYNCGRIIRSD</sequence>
<evidence type="ECO:0000313" key="2">
    <source>
        <dbReference type="EMBL" id="KAF7338708.1"/>
    </source>
</evidence>
<dbReference type="EMBL" id="JACAZH010000032">
    <property type="protein sequence ID" value="KAF7338708.1"/>
    <property type="molecule type" value="Genomic_DNA"/>
</dbReference>
<protein>
    <submittedName>
        <fullName evidence="2">Uncharacterized protein</fullName>
    </submittedName>
</protein>
<proteinExistence type="predicted"/>
<name>A0A8H6XCT8_9AGAR</name>